<evidence type="ECO:0000313" key="2">
    <source>
        <dbReference type="Proteomes" id="UP000422569"/>
    </source>
</evidence>
<accession>A0A6B8MBG9</accession>
<gene>
    <name evidence="1" type="ORF">F7D14_21040</name>
</gene>
<organism evidence="1 2">
    <name type="scientific">Methylocystis parvus</name>
    <dbReference type="NCBI Taxonomy" id="134"/>
    <lineage>
        <taxon>Bacteria</taxon>
        <taxon>Pseudomonadati</taxon>
        <taxon>Pseudomonadota</taxon>
        <taxon>Alphaproteobacteria</taxon>
        <taxon>Hyphomicrobiales</taxon>
        <taxon>Methylocystaceae</taxon>
        <taxon>Methylocystis</taxon>
    </lineage>
</organism>
<dbReference type="RefSeq" id="WP_026016467.1">
    <property type="nucleotide sequence ID" value="NZ_CP044333.1"/>
</dbReference>
<dbReference type="EMBL" id="CP044333">
    <property type="protein sequence ID" value="QGN00072.1"/>
    <property type="molecule type" value="Genomic_DNA"/>
</dbReference>
<evidence type="ECO:0000313" key="1">
    <source>
        <dbReference type="EMBL" id="QGN00072.1"/>
    </source>
</evidence>
<name>A0A6B8MBG9_9HYPH</name>
<dbReference type="Gene3D" id="1.10.10.10">
    <property type="entry name" value="Winged helix-like DNA-binding domain superfamily/Winged helix DNA-binding domain"/>
    <property type="match status" value="1"/>
</dbReference>
<reference evidence="1 2" key="1">
    <citation type="submission" date="2019-09" db="EMBL/GenBank/DDBJ databases">
        <title>Isolation and complete genome sequencing of Methylocystis species.</title>
        <authorList>
            <person name="Rumah B.L."/>
            <person name="Stead C.E."/>
            <person name="Stevens B.C."/>
            <person name="Minton N.P."/>
            <person name="Grosse-Honebrink A."/>
            <person name="Zhang Y."/>
        </authorList>
    </citation>
    <scope>NUCLEOTIDE SEQUENCE [LARGE SCALE GENOMIC DNA]</scope>
    <source>
        <strain evidence="1 2">BRCS2</strain>
        <plasmid evidence="1 2">unnamed2</plasmid>
    </source>
</reference>
<proteinExistence type="predicted"/>
<protein>
    <submittedName>
        <fullName evidence="1">Transposase</fullName>
    </submittedName>
</protein>
<dbReference type="InterPro" id="IPR036388">
    <property type="entry name" value="WH-like_DNA-bd_sf"/>
</dbReference>
<dbReference type="AlphaFoldDB" id="A0A6B8MBG9"/>
<keyword evidence="1" id="KW-0614">Plasmid</keyword>
<geneLocation type="plasmid" evidence="1">
    <name>unnamed2</name>
</geneLocation>
<keyword evidence="2" id="KW-1185">Reference proteome</keyword>
<dbReference type="Proteomes" id="UP000422569">
    <property type="component" value="Plasmid unnamed2"/>
</dbReference>
<sequence>MAGSYSQDLRDRVIDAVLREGMSRRAAGARFGVSESSAIRWLRRVEESGSRAAGQLGGHKRLKLEPHRAFLEALRAEKSDATLQALCDRLQAEHGVAADVSVMSRFLRRIGVTFKKRRSSRASRIDRT</sequence>
<dbReference type="KEGG" id="mpar:F7D14_21040"/>
<dbReference type="SUPFAM" id="SSF46689">
    <property type="entry name" value="Homeodomain-like"/>
    <property type="match status" value="1"/>
</dbReference>
<dbReference type="Pfam" id="PF13384">
    <property type="entry name" value="HTH_23"/>
    <property type="match status" value="1"/>
</dbReference>
<dbReference type="GeneID" id="42570954"/>
<dbReference type="InterPro" id="IPR009057">
    <property type="entry name" value="Homeodomain-like_sf"/>
</dbReference>